<dbReference type="Proteomes" id="UP000509418">
    <property type="component" value="Chromosome"/>
</dbReference>
<keyword evidence="2" id="KW-0472">Membrane</keyword>
<evidence type="ECO:0000256" key="2">
    <source>
        <dbReference type="SAM" id="Phobius"/>
    </source>
</evidence>
<protein>
    <submittedName>
        <fullName evidence="4">Acyltransferase family protein</fullName>
    </submittedName>
</protein>
<dbReference type="EMBL" id="CP056041">
    <property type="protein sequence ID" value="QKZ19776.1"/>
    <property type="molecule type" value="Genomic_DNA"/>
</dbReference>
<name>A0A7H8T8F5_STRCX</name>
<keyword evidence="2" id="KW-0812">Transmembrane</keyword>
<proteinExistence type="predicted"/>
<dbReference type="InterPro" id="IPR052734">
    <property type="entry name" value="Nod_factor_acetyltransferase"/>
</dbReference>
<organism evidence="4 5">
    <name type="scientific">Streptomyces chartreusis</name>
    <dbReference type="NCBI Taxonomy" id="1969"/>
    <lineage>
        <taxon>Bacteria</taxon>
        <taxon>Bacillati</taxon>
        <taxon>Actinomycetota</taxon>
        <taxon>Actinomycetes</taxon>
        <taxon>Kitasatosporales</taxon>
        <taxon>Streptomycetaceae</taxon>
        <taxon>Streptomyces</taxon>
    </lineage>
</organism>
<evidence type="ECO:0000259" key="3">
    <source>
        <dbReference type="Pfam" id="PF01757"/>
    </source>
</evidence>
<keyword evidence="4" id="KW-0808">Transferase</keyword>
<dbReference type="GO" id="GO:0016747">
    <property type="term" value="F:acyltransferase activity, transferring groups other than amino-acyl groups"/>
    <property type="evidence" value="ECO:0007669"/>
    <property type="project" value="InterPro"/>
</dbReference>
<gene>
    <name evidence="4" type="ORF">HUT05_21830</name>
</gene>
<evidence type="ECO:0000313" key="5">
    <source>
        <dbReference type="Proteomes" id="UP000509418"/>
    </source>
</evidence>
<keyword evidence="2" id="KW-1133">Transmembrane helix</keyword>
<feature type="transmembrane region" description="Helical" evidence="2">
    <location>
        <begin position="317"/>
        <end position="335"/>
    </location>
</feature>
<keyword evidence="5" id="KW-1185">Reference proteome</keyword>
<feature type="transmembrane region" description="Helical" evidence="2">
    <location>
        <begin position="246"/>
        <end position="265"/>
    </location>
</feature>
<accession>A0A7H8T8F5</accession>
<dbReference type="AlphaFoldDB" id="A0A7H8T8F5"/>
<feature type="transmembrane region" description="Helical" evidence="2">
    <location>
        <begin position="285"/>
        <end position="310"/>
    </location>
</feature>
<evidence type="ECO:0000313" key="4">
    <source>
        <dbReference type="EMBL" id="QKZ19776.1"/>
    </source>
</evidence>
<dbReference type="RefSeq" id="WP_176576051.1">
    <property type="nucleotide sequence ID" value="NZ_CBDRGH010000033.1"/>
</dbReference>
<feature type="compositionally biased region" description="Low complexity" evidence="1">
    <location>
        <begin position="49"/>
        <end position="63"/>
    </location>
</feature>
<reference evidence="4 5" key="1">
    <citation type="submission" date="2020-06" db="EMBL/GenBank/DDBJ databases">
        <title>Genome mining for natural products.</title>
        <authorList>
            <person name="Zhang B."/>
            <person name="Shi J."/>
            <person name="Ge H."/>
        </authorList>
    </citation>
    <scope>NUCLEOTIDE SEQUENCE [LARGE SCALE GENOMIC DNA]</scope>
    <source>
        <strain evidence="4 5">NA02069</strain>
    </source>
</reference>
<feature type="compositionally biased region" description="Low complexity" evidence="1">
    <location>
        <begin position="1"/>
        <end position="18"/>
    </location>
</feature>
<dbReference type="PANTHER" id="PTHR37312:SF1">
    <property type="entry name" value="MEMBRANE-BOUND ACYLTRANSFERASE YKRP-RELATED"/>
    <property type="match status" value="1"/>
</dbReference>
<dbReference type="Pfam" id="PF01757">
    <property type="entry name" value="Acyl_transf_3"/>
    <property type="match status" value="1"/>
</dbReference>
<feature type="transmembrane region" description="Helical" evidence="2">
    <location>
        <begin position="99"/>
        <end position="119"/>
    </location>
</feature>
<feature type="transmembrane region" description="Helical" evidence="2">
    <location>
        <begin position="355"/>
        <end position="375"/>
    </location>
</feature>
<feature type="region of interest" description="Disordered" evidence="1">
    <location>
        <begin position="1"/>
        <end position="64"/>
    </location>
</feature>
<feature type="domain" description="Acyltransferase 3" evidence="3">
    <location>
        <begin position="68"/>
        <end position="365"/>
    </location>
</feature>
<sequence length="393" mass="43266">MLLPTRATPATEATAAPEGRQDSLPSAEAGERRAQTQRPLPLPVPASPRTPASAPASAPAPGRTGRDPFLDNAKYLAIVLVAVGHAWEPLREGSRTITALYTLVYAFHMPVFALIAGYLSRDFEATPRKLAGLLKRTVLPYVVFETAYTCFTRWSSEDPDRPITLLDPLYLTWFLAALFIWRLTSPLWRTLRHPLPLALTIAALATLSPTDGNDLDLQRVLQFLPYFVLGLCLRPEHFRLLHRREARLLAAPLFVCALLLAYWAVPRMNYAWFFHNDSATALGAPAWSGPIMTLATFGCSVLLTAAFLALVPRDRRWFTTLGAGTLYAYLLHGFIAQAAEHWGWYTSPWLHHPTGVATITLLAAAVITPLCAPAVQHALSRALESPTSSASRN</sequence>
<evidence type="ECO:0000256" key="1">
    <source>
        <dbReference type="SAM" id="MobiDB-lite"/>
    </source>
</evidence>
<keyword evidence="4" id="KW-0012">Acyltransferase</keyword>
<dbReference type="PANTHER" id="PTHR37312">
    <property type="entry name" value="MEMBRANE-BOUND ACYLTRANSFERASE YKRP-RELATED"/>
    <property type="match status" value="1"/>
</dbReference>
<dbReference type="InterPro" id="IPR002656">
    <property type="entry name" value="Acyl_transf_3_dom"/>
</dbReference>